<feature type="chain" id="PRO_5046596952" description="Aminopeptidase N" evidence="13">
    <location>
        <begin position="27"/>
        <end position="464"/>
    </location>
</feature>
<keyword evidence="6" id="KW-0645">Protease</keyword>
<evidence type="ECO:0000313" key="16">
    <source>
        <dbReference type="EMBL" id="MFD0685089.1"/>
    </source>
</evidence>
<dbReference type="InterPro" id="IPR027268">
    <property type="entry name" value="Peptidase_M4/M1_CTD_sf"/>
</dbReference>
<evidence type="ECO:0000256" key="11">
    <source>
        <dbReference type="ARBA" id="ARBA00029811"/>
    </source>
</evidence>
<name>A0ABW2XF59_9ACTN</name>
<comment type="caution">
    <text evidence="16">The sequence shown here is derived from an EMBL/GenBank/DDBJ whole genome shotgun (WGS) entry which is preliminary data.</text>
</comment>
<sequence length="464" mass="50486">MSGCYGRMTAAAAALVLMATATGATASPPTVGAPGTAGLGDAYFPNAGNGGYDVEHYDVGLAYAGPRTGEVDATVVVTAKATQDLASFDLDYRGPKIVGIAVDGRPVEYRRDDQELIVSPAAPIPAGHAFTTIVRYAGRPEPARNDSLGTYGWVPSKDGAVVVAEPDGAPTWLPVNDHPRDKATYSFRITVPKDLRALANGRPGRVVQDETTTTYEWAEESPMASYVAMVAIGRFQVRETRVGDIPVITAVDPAFAESAKRLETLTVNALKWETGVFGAYPFATAGGIVDDPKLDYALETQERPVYGGFAPDDDFVVHELAHQWFGNSVSLHDWRDIWLNEGFATYAEWLWRERGSKDSAKKIFNRYNRQPADSPIFNPPPGRPGQDGMFGFSVYVRGAMCLQALRDRVGDKAFFTILRTWAEKRRGGTATTPQFVAHAEEVSGQRLGTLFDAWLTARGKPRKW</sequence>
<keyword evidence="16" id="KW-0031">Aminopeptidase</keyword>
<dbReference type="Pfam" id="PF17900">
    <property type="entry name" value="Peptidase_M1_N"/>
    <property type="match status" value="1"/>
</dbReference>
<evidence type="ECO:0000256" key="1">
    <source>
        <dbReference type="ARBA" id="ARBA00000098"/>
    </source>
</evidence>
<dbReference type="GO" id="GO:0004177">
    <property type="term" value="F:aminopeptidase activity"/>
    <property type="evidence" value="ECO:0007669"/>
    <property type="project" value="UniProtKB-KW"/>
</dbReference>
<feature type="domain" description="Aminopeptidase N-like N-terminal" evidence="15">
    <location>
        <begin position="77"/>
        <end position="227"/>
    </location>
</feature>
<proteinExistence type="inferred from homology"/>
<feature type="signal peptide" evidence="13">
    <location>
        <begin position="1"/>
        <end position="26"/>
    </location>
</feature>
<dbReference type="InterPro" id="IPR014782">
    <property type="entry name" value="Peptidase_M1_dom"/>
</dbReference>
<evidence type="ECO:0000256" key="12">
    <source>
        <dbReference type="ARBA" id="ARBA00031533"/>
    </source>
</evidence>
<gene>
    <name evidence="16" type="ORF">ACFQZM_11310</name>
</gene>
<dbReference type="RefSeq" id="WP_242619382.1">
    <property type="nucleotide sequence ID" value="NZ_CAACUY010000078.1"/>
</dbReference>
<dbReference type="EC" id="3.4.11.2" evidence="4"/>
<evidence type="ECO:0000256" key="7">
    <source>
        <dbReference type="ARBA" id="ARBA00022723"/>
    </source>
</evidence>
<keyword evidence="8 16" id="KW-0378">Hydrolase</keyword>
<evidence type="ECO:0000313" key="17">
    <source>
        <dbReference type="Proteomes" id="UP001597063"/>
    </source>
</evidence>
<evidence type="ECO:0000256" key="2">
    <source>
        <dbReference type="ARBA" id="ARBA00001947"/>
    </source>
</evidence>
<dbReference type="PANTHER" id="PTHR11533">
    <property type="entry name" value="PROTEASE M1 ZINC METALLOPROTEASE"/>
    <property type="match status" value="1"/>
</dbReference>
<keyword evidence="9" id="KW-0862">Zinc</keyword>
<feature type="domain" description="Peptidase M1 membrane alanine aminopeptidase" evidence="14">
    <location>
        <begin position="315"/>
        <end position="454"/>
    </location>
</feature>
<dbReference type="CDD" id="cd09603">
    <property type="entry name" value="M1_APN_like"/>
    <property type="match status" value="1"/>
</dbReference>
<evidence type="ECO:0000256" key="5">
    <source>
        <dbReference type="ARBA" id="ARBA00015611"/>
    </source>
</evidence>
<evidence type="ECO:0000256" key="4">
    <source>
        <dbReference type="ARBA" id="ARBA00012564"/>
    </source>
</evidence>
<evidence type="ECO:0000256" key="9">
    <source>
        <dbReference type="ARBA" id="ARBA00022833"/>
    </source>
</evidence>
<evidence type="ECO:0000259" key="14">
    <source>
        <dbReference type="Pfam" id="PF01433"/>
    </source>
</evidence>
<keyword evidence="17" id="KW-1185">Reference proteome</keyword>
<dbReference type="Pfam" id="PF01433">
    <property type="entry name" value="Peptidase_M1"/>
    <property type="match status" value="1"/>
</dbReference>
<dbReference type="SUPFAM" id="SSF55486">
    <property type="entry name" value="Metalloproteases ('zincins'), catalytic domain"/>
    <property type="match status" value="1"/>
</dbReference>
<dbReference type="InterPro" id="IPR045357">
    <property type="entry name" value="Aminopeptidase_N-like_N"/>
</dbReference>
<comment type="catalytic activity">
    <reaction evidence="1">
        <text>Release of an N-terminal amino acid, Xaa-|-Yaa- from a peptide, amide or arylamide. Xaa is preferably Ala, but may be most amino acids including Pro (slow action). When a terminal hydrophobic residue is followed by a prolyl residue, the two may be released as an intact Xaa-Pro dipeptide.</text>
        <dbReference type="EC" id="3.4.11.2"/>
    </reaction>
</comment>
<keyword evidence="10" id="KW-0482">Metalloprotease</keyword>
<dbReference type="EMBL" id="JBHTGP010000006">
    <property type="protein sequence ID" value="MFD0685089.1"/>
    <property type="molecule type" value="Genomic_DNA"/>
</dbReference>
<dbReference type="PRINTS" id="PR00756">
    <property type="entry name" value="ALADIPTASE"/>
</dbReference>
<comment type="cofactor">
    <cofactor evidence="2">
        <name>Zn(2+)</name>
        <dbReference type="ChEBI" id="CHEBI:29105"/>
    </cofactor>
</comment>
<dbReference type="InterPro" id="IPR001930">
    <property type="entry name" value="Peptidase_M1"/>
</dbReference>
<keyword evidence="7" id="KW-0479">Metal-binding</keyword>
<dbReference type="SUPFAM" id="SSF63737">
    <property type="entry name" value="Leukotriene A4 hydrolase N-terminal domain"/>
    <property type="match status" value="1"/>
</dbReference>
<evidence type="ECO:0000256" key="8">
    <source>
        <dbReference type="ARBA" id="ARBA00022801"/>
    </source>
</evidence>
<evidence type="ECO:0000256" key="13">
    <source>
        <dbReference type="SAM" id="SignalP"/>
    </source>
</evidence>
<dbReference type="Gene3D" id="1.10.390.10">
    <property type="entry name" value="Neutral Protease Domain 2"/>
    <property type="match status" value="1"/>
</dbReference>
<protein>
    <recommendedName>
        <fullName evidence="5">Aminopeptidase N</fullName>
        <ecNumber evidence="4">3.4.11.2</ecNumber>
    </recommendedName>
    <alternativeName>
        <fullName evidence="11">Alanine aminopeptidase</fullName>
    </alternativeName>
    <alternativeName>
        <fullName evidence="12">Lysyl aminopeptidase</fullName>
    </alternativeName>
</protein>
<evidence type="ECO:0000256" key="10">
    <source>
        <dbReference type="ARBA" id="ARBA00023049"/>
    </source>
</evidence>
<evidence type="ECO:0000259" key="15">
    <source>
        <dbReference type="Pfam" id="PF17900"/>
    </source>
</evidence>
<keyword evidence="13" id="KW-0732">Signal</keyword>
<dbReference type="Gene3D" id="2.60.40.1730">
    <property type="entry name" value="tricorn interacting facor f3 domain"/>
    <property type="match status" value="1"/>
</dbReference>
<comment type="similarity">
    <text evidence="3">Belongs to the peptidase M1 family.</text>
</comment>
<dbReference type="Proteomes" id="UP001597063">
    <property type="component" value="Unassembled WGS sequence"/>
</dbReference>
<evidence type="ECO:0000256" key="3">
    <source>
        <dbReference type="ARBA" id="ARBA00010136"/>
    </source>
</evidence>
<dbReference type="PANTHER" id="PTHR11533:SF297">
    <property type="entry name" value="AMINOPEPTIDASE N"/>
    <property type="match status" value="1"/>
</dbReference>
<reference evidence="17" key="1">
    <citation type="journal article" date="2019" name="Int. J. Syst. Evol. Microbiol.">
        <title>The Global Catalogue of Microorganisms (GCM) 10K type strain sequencing project: providing services to taxonomists for standard genome sequencing and annotation.</title>
        <authorList>
            <consortium name="The Broad Institute Genomics Platform"/>
            <consortium name="The Broad Institute Genome Sequencing Center for Infectious Disease"/>
            <person name="Wu L."/>
            <person name="Ma J."/>
        </authorList>
    </citation>
    <scope>NUCLEOTIDE SEQUENCE [LARGE SCALE GENOMIC DNA]</scope>
    <source>
        <strain evidence="17">JCM 9371</strain>
    </source>
</reference>
<dbReference type="InterPro" id="IPR042097">
    <property type="entry name" value="Aminopeptidase_N-like_N_sf"/>
</dbReference>
<organism evidence="16 17">
    <name type="scientific">Actinomadura fibrosa</name>
    <dbReference type="NCBI Taxonomy" id="111802"/>
    <lineage>
        <taxon>Bacteria</taxon>
        <taxon>Bacillati</taxon>
        <taxon>Actinomycetota</taxon>
        <taxon>Actinomycetes</taxon>
        <taxon>Streptosporangiales</taxon>
        <taxon>Thermomonosporaceae</taxon>
        <taxon>Actinomadura</taxon>
    </lineage>
</organism>
<evidence type="ECO:0000256" key="6">
    <source>
        <dbReference type="ARBA" id="ARBA00022670"/>
    </source>
</evidence>
<dbReference type="InterPro" id="IPR050344">
    <property type="entry name" value="Peptidase_M1_aminopeptidases"/>
</dbReference>
<accession>A0ABW2XF59</accession>